<proteinExistence type="inferred from homology"/>
<keyword evidence="6" id="KW-1185">Reference proteome</keyword>
<evidence type="ECO:0000313" key="6">
    <source>
        <dbReference type="Proteomes" id="UP000001197"/>
    </source>
</evidence>
<reference evidence="6" key="3">
    <citation type="journal article" date="2014" name="Genetics">
        <title>Maintaining two mating types: Structure of the mating type locus and its role in heterokaryosis in Podospora anserina.</title>
        <authorList>
            <person name="Grognet P."/>
            <person name="Bidard F."/>
            <person name="Kuchly C."/>
            <person name="Tong L.C.H."/>
            <person name="Coppin E."/>
            <person name="Benkhali J.A."/>
            <person name="Couloux A."/>
            <person name="Wincker P."/>
            <person name="Debuchy R."/>
            <person name="Silar P."/>
        </authorList>
    </citation>
    <scope>GENOME REANNOTATION</scope>
    <source>
        <strain evidence="6">S / ATCC MYA-4624 / DSM 980 / FGSC 10383</strain>
    </source>
</reference>
<dbReference type="AlphaFoldDB" id="B2AV53"/>
<organism evidence="4">
    <name type="scientific">Podospora anserina (strain S / ATCC MYA-4624 / DSM 980 / FGSC 10383)</name>
    <name type="common">Pleurage anserina</name>
    <dbReference type="NCBI Taxonomy" id="515849"/>
    <lineage>
        <taxon>Eukaryota</taxon>
        <taxon>Fungi</taxon>
        <taxon>Dikarya</taxon>
        <taxon>Ascomycota</taxon>
        <taxon>Pezizomycotina</taxon>
        <taxon>Sordariomycetes</taxon>
        <taxon>Sordariomycetidae</taxon>
        <taxon>Sordariales</taxon>
        <taxon>Podosporaceae</taxon>
        <taxon>Podospora</taxon>
        <taxon>Podospora anserina</taxon>
    </lineage>
</organism>
<dbReference type="PANTHER" id="PTHR48182:SF3">
    <property type="entry name" value="DUF676 DOMAIN-CONTAINING PROTEIN"/>
    <property type="match status" value="1"/>
</dbReference>
<dbReference type="InterPro" id="IPR007751">
    <property type="entry name" value="DUF676_lipase-like"/>
</dbReference>
<dbReference type="GeneID" id="6192587"/>
<dbReference type="eggNOG" id="KOG2029">
    <property type="taxonomic scope" value="Eukaryota"/>
</dbReference>
<dbReference type="EMBL" id="CU633900">
    <property type="protein sequence ID" value="CAP68276.1"/>
    <property type="molecule type" value="Genomic_DNA"/>
</dbReference>
<evidence type="ECO:0000256" key="2">
    <source>
        <dbReference type="SAM" id="MobiDB-lite"/>
    </source>
</evidence>
<dbReference type="KEGG" id="pan:PODANSg4638"/>
<dbReference type="InParanoid" id="B2AV53"/>
<dbReference type="PANTHER" id="PTHR48182">
    <property type="entry name" value="PROTEIN SERAC1"/>
    <property type="match status" value="1"/>
</dbReference>
<dbReference type="HOGENOM" id="CLU_000288_182_1_1"/>
<evidence type="ECO:0000313" key="4">
    <source>
        <dbReference type="EMBL" id="CAP68276.1"/>
    </source>
</evidence>
<dbReference type="Gene3D" id="3.40.50.1820">
    <property type="entry name" value="alpha/beta hydrolase"/>
    <property type="match status" value="1"/>
</dbReference>
<sequence>MLRRMIAETYNTIRAFQSPPVSQTKHQKLNKRHHLSSLPRRDSQSWPATPNNLDLYTFYMPPKRASSSLSSSHLPLKCLSVSNTLTTLTISIIAVHGLNGHYLHTWTHTDAPAKPVRRWSRLLRKGATKTDTDTVWLRDLLPEKLPNARIMTFEYDSSIFGNRSAFGIEENAAKLLEELWNVREDEAEGRSIVFIGHSLGGIVIKQAISTANQNRRRLSQPWYADIADCTRGIVFFGTPHRGADKTKWLGLVSRIVQTATNQPKSRFINVLETHSPHLLEFSEDFKPYVNQYAIASFYEEQPHRLLGSLVVEKMSAVLWLAHEEAVMMGGDHSSMCKFGKNDKRFDLAWRAIRRVSKGRPDNNSAVVMMS</sequence>
<dbReference type="InterPro" id="IPR029058">
    <property type="entry name" value="AB_hydrolase_fold"/>
</dbReference>
<feature type="domain" description="DUF676" evidence="3">
    <location>
        <begin position="161"/>
        <end position="216"/>
    </location>
</feature>
<reference evidence="4" key="2">
    <citation type="submission" date="2008-07" db="EMBL/GenBank/DDBJ databases">
        <authorList>
            <person name="Genoscope - CEA"/>
        </authorList>
    </citation>
    <scope>NUCLEOTIDE SEQUENCE</scope>
    <source>
        <strain evidence="4">S mat+</strain>
    </source>
</reference>
<gene>
    <name evidence="4" type="ORF">PODANS_7_4060</name>
</gene>
<comment type="similarity">
    <text evidence="1">Belongs to the putative lipase ROG1 family.</text>
</comment>
<dbReference type="Proteomes" id="UP000001197">
    <property type="component" value="Chromosome 7"/>
</dbReference>
<dbReference type="Pfam" id="PF05057">
    <property type="entry name" value="DUF676"/>
    <property type="match status" value="1"/>
</dbReference>
<dbReference type="RefSeq" id="XP_001907604.1">
    <property type="nucleotide sequence ID" value="XM_001907569.1"/>
</dbReference>
<feature type="compositionally biased region" description="Basic residues" evidence="2">
    <location>
        <begin position="25"/>
        <end position="35"/>
    </location>
</feature>
<reference evidence="4 6" key="1">
    <citation type="journal article" date="2008" name="Genome Biol.">
        <title>The genome sequence of the model ascomycete fungus Podospora anserina.</title>
        <authorList>
            <person name="Espagne E."/>
            <person name="Lespinet O."/>
            <person name="Malagnac F."/>
            <person name="Da Silva C."/>
            <person name="Jaillon O."/>
            <person name="Porcel B.M."/>
            <person name="Couloux A."/>
            <person name="Aury J.-M."/>
            <person name="Segurens B."/>
            <person name="Poulain J."/>
            <person name="Anthouard V."/>
            <person name="Grossetete S."/>
            <person name="Khalili H."/>
            <person name="Coppin E."/>
            <person name="Dequard-Chablat M."/>
            <person name="Picard M."/>
            <person name="Contamine V."/>
            <person name="Arnaise S."/>
            <person name="Bourdais A."/>
            <person name="Berteaux-Lecellier V."/>
            <person name="Gautheret D."/>
            <person name="de Vries R.P."/>
            <person name="Battaglia E."/>
            <person name="Coutinho P.M."/>
            <person name="Danchin E.G.J."/>
            <person name="Henrissat B."/>
            <person name="El Khoury R."/>
            <person name="Sainsard-Chanet A."/>
            <person name="Boivin A."/>
            <person name="Pinan-Lucarre B."/>
            <person name="Sellem C.H."/>
            <person name="Debuchy R."/>
            <person name="Wincker P."/>
            <person name="Weissenbach J."/>
            <person name="Silar P."/>
        </authorList>
    </citation>
    <scope>NUCLEOTIDE SEQUENCE [LARGE SCALE GENOMIC DNA]</scope>
    <source>
        <strain evidence="6">S / ATCC MYA-4624 / DSM 980 / FGSC 10383</strain>
        <strain evidence="4">S mat+</strain>
    </source>
</reference>
<dbReference type="SUPFAM" id="SSF53474">
    <property type="entry name" value="alpha/beta-Hydrolases"/>
    <property type="match status" value="1"/>
</dbReference>
<name>B2AV53_PODAN</name>
<dbReference type="EMBL" id="FO904942">
    <property type="protein sequence ID" value="CDP31748.1"/>
    <property type="molecule type" value="Genomic_DNA"/>
</dbReference>
<dbReference type="InterPro" id="IPR052374">
    <property type="entry name" value="SERAC1"/>
</dbReference>
<evidence type="ECO:0000313" key="5">
    <source>
        <dbReference type="EMBL" id="CDP31748.1"/>
    </source>
</evidence>
<accession>B2AV53</accession>
<feature type="region of interest" description="Disordered" evidence="2">
    <location>
        <begin position="18"/>
        <end position="46"/>
    </location>
</feature>
<evidence type="ECO:0000256" key="1">
    <source>
        <dbReference type="ARBA" id="ARBA00007920"/>
    </source>
</evidence>
<dbReference type="OrthoDB" id="1658288at2759"/>
<reference evidence="5" key="4">
    <citation type="submission" date="2014-09" db="EMBL/GenBank/DDBJ databases">
        <title>Maintaining two mating types: Structure of the mating type locus and its role in heterokaryosis in Podospora anserina.</title>
        <authorList>
            <person name="Grognet P."/>
            <person name="Bidard F."/>
            <person name="Kuchly C."/>
            <person name="Chan Ho Tong L."/>
            <person name="Coppin E."/>
            <person name="Ait Benkhali J."/>
            <person name="Couloux A."/>
            <person name="Wincker P."/>
            <person name="Debuchy R."/>
            <person name="Silar P."/>
        </authorList>
    </citation>
    <scope>NUCLEOTIDE SEQUENCE</scope>
</reference>
<protein>
    <submittedName>
        <fullName evidence="4">Podospora anserina S mat+ genomic DNA chromosome 7, supercontig 1</fullName>
    </submittedName>
</protein>
<dbReference type="VEuPathDB" id="FungiDB:PODANS_7_4060"/>
<evidence type="ECO:0000259" key="3">
    <source>
        <dbReference type="Pfam" id="PF05057"/>
    </source>
</evidence>